<keyword evidence="2" id="KW-0812">Transmembrane</keyword>
<dbReference type="RefSeq" id="WP_188551461.1">
    <property type="nucleotide sequence ID" value="NZ_BMFY01000013.1"/>
</dbReference>
<evidence type="ECO:0000313" key="4">
    <source>
        <dbReference type="Proteomes" id="UP000616114"/>
    </source>
</evidence>
<organism evidence="3 4">
    <name type="scientific">Sediminivirga luteola</name>
    <dbReference type="NCBI Taxonomy" id="1774748"/>
    <lineage>
        <taxon>Bacteria</taxon>
        <taxon>Bacillati</taxon>
        <taxon>Actinomycetota</taxon>
        <taxon>Actinomycetes</taxon>
        <taxon>Micrococcales</taxon>
        <taxon>Brevibacteriaceae</taxon>
        <taxon>Sediminivirga</taxon>
    </lineage>
</organism>
<evidence type="ECO:0000256" key="1">
    <source>
        <dbReference type="SAM" id="MobiDB-lite"/>
    </source>
</evidence>
<gene>
    <name evidence="3" type="ORF">GCM10011333_27370</name>
</gene>
<proteinExistence type="predicted"/>
<feature type="region of interest" description="Disordered" evidence="1">
    <location>
        <begin position="1"/>
        <end position="48"/>
    </location>
</feature>
<sequence length="163" mass="17348">MNEPKEPWESSGEERPGDSGSEDRHEPDEPGQDAATPAAERLRSEDRVPDTVWDQIVSDFRADRGFVPEMSRDEITDALEESEGYVPPDPGPIGVHTAPPILVLCWVLAIGGALGLLTMAVFFRGAPGGIVMTAVAATILGVLGLFWQLPKGRGDLDGDGSAV</sequence>
<reference evidence="3" key="2">
    <citation type="submission" date="2020-09" db="EMBL/GenBank/DDBJ databases">
        <authorList>
            <person name="Sun Q."/>
            <person name="Zhou Y."/>
        </authorList>
    </citation>
    <scope>NUCLEOTIDE SEQUENCE</scope>
    <source>
        <strain evidence="3">CGMCC 1.12785</strain>
    </source>
</reference>
<feature type="transmembrane region" description="Helical" evidence="2">
    <location>
        <begin position="129"/>
        <end position="147"/>
    </location>
</feature>
<reference evidence="3" key="1">
    <citation type="journal article" date="2014" name="Int. J. Syst. Evol. Microbiol.">
        <title>Complete genome sequence of Corynebacterium casei LMG S-19264T (=DSM 44701T), isolated from a smear-ripened cheese.</title>
        <authorList>
            <consortium name="US DOE Joint Genome Institute (JGI-PGF)"/>
            <person name="Walter F."/>
            <person name="Albersmeier A."/>
            <person name="Kalinowski J."/>
            <person name="Ruckert C."/>
        </authorList>
    </citation>
    <scope>NUCLEOTIDE SEQUENCE</scope>
    <source>
        <strain evidence="3">CGMCC 1.12785</strain>
    </source>
</reference>
<keyword evidence="4" id="KW-1185">Reference proteome</keyword>
<evidence type="ECO:0000256" key="2">
    <source>
        <dbReference type="SAM" id="Phobius"/>
    </source>
</evidence>
<dbReference type="EMBL" id="BMFY01000013">
    <property type="protein sequence ID" value="GGA22903.1"/>
    <property type="molecule type" value="Genomic_DNA"/>
</dbReference>
<comment type="caution">
    <text evidence="3">The sequence shown here is derived from an EMBL/GenBank/DDBJ whole genome shotgun (WGS) entry which is preliminary data.</text>
</comment>
<keyword evidence="2" id="KW-0472">Membrane</keyword>
<name>A0A8J2U014_9MICO</name>
<accession>A0A8J2U014</accession>
<feature type="compositionally biased region" description="Basic and acidic residues" evidence="1">
    <location>
        <begin position="1"/>
        <end position="28"/>
    </location>
</feature>
<dbReference type="AlphaFoldDB" id="A0A8J2U014"/>
<feature type="transmembrane region" description="Helical" evidence="2">
    <location>
        <begin position="101"/>
        <end position="123"/>
    </location>
</feature>
<protein>
    <submittedName>
        <fullName evidence="3">Uncharacterized protein</fullName>
    </submittedName>
</protein>
<keyword evidence="2" id="KW-1133">Transmembrane helix</keyword>
<dbReference type="Proteomes" id="UP000616114">
    <property type="component" value="Unassembled WGS sequence"/>
</dbReference>
<evidence type="ECO:0000313" key="3">
    <source>
        <dbReference type="EMBL" id="GGA22903.1"/>
    </source>
</evidence>